<sequence>MLERESAKDPLQTSVHRRLTELTRSVENAEDERAVELARGEIPALAEALRAVLAGHGSDARGRCPRCRRGFFRRRVTPCRAYLAAQLALGEPVPSTPRRRHRRAAV</sequence>
<name>A0ABN2RA89_9PSEU</name>
<comment type="caution">
    <text evidence="1">The sequence shown here is derived from an EMBL/GenBank/DDBJ whole genome shotgun (WGS) entry which is preliminary data.</text>
</comment>
<accession>A0ABN2RA89</accession>
<keyword evidence="2" id="KW-1185">Reference proteome</keyword>
<dbReference type="Proteomes" id="UP001501116">
    <property type="component" value="Unassembled WGS sequence"/>
</dbReference>
<organism evidence="1 2">
    <name type="scientific">Amycolatopsis minnesotensis</name>
    <dbReference type="NCBI Taxonomy" id="337894"/>
    <lineage>
        <taxon>Bacteria</taxon>
        <taxon>Bacillati</taxon>
        <taxon>Actinomycetota</taxon>
        <taxon>Actinomycetes</taxon>
        <taxon>Pseudonocardiales</taxon>
        <taxon>Pseudonocardiaceae</taxon>
        <taxon>Amycolatopsis</taxon>
    </lineage>
</organism>
<evidence type="ECO:0000313" key="2">
    <source>
        <dbReference type="Proteomes" id="UP001501116"/>
    </source>
</evidence>
<reference evidence="1 2" key="1">
    <citation type="journal article" date="2019" name="Int. J. Syst. Evol. Microbiol.">
        <title>The Global Catalogue of Microorganisms (GCM) 10K type strain sequencing project: providing services to taxonomists for standard genome sequencing and annotation.</title>
        <authorList>
            <consortium name="The Broad Institute Genomics Platform"/>
            <consortium name="The Broad Institute Genome Sequencing Center for Infectious Disease"/>
            <person name="Wu L."/>
            <person name="Ma J."/>
        </authorList>
    </citation>
    <scope>NUCLEOTIDE SEQUENCE [LARGE SCALE GENOMIC DNA]</scope>
    <source>
        <strain evidence="1 2">JCM 14545</strain>
    </source>
</reference>
<dbReference type="RefSeq" id="WP_344421387.1">
    <property type="nucleotide sequence ID" value="NZ_BAAANN010000016.1"/>
</dbReference>
<protein>
    <submittedName>
        <fullName evidence="1">Uncharacterized protein</fullName>
    </submittedName>
</protein>
<dbReference type="EMBL" id="BAAANN010000016">
    <property type="protein sequence ID" value="GAA1965909.1"/>
    <property type="molecule type" value="Genomic_DNA"/>
</dbReference>
<gene>
    <name evidence="1" type="ORF">GCM10009754_42740</name>
</gene>
<proteinExistence type="predicted"/>
<evidence type="ECO:0000313" key="1">
    <source>
        <dbReference type="EMBL" id="GAA1965909.1"/>
    </source>
</evidence>